<comment type="caution">
    <text evidence="2">The sequence shown here is derived from an EMBL/GenBank/DDBJ whole genome shotgun (WGS) entry which is preliminary data.</text>
</comment>
<keyword evidence="2" id="KW-0489">Methyltransferase</keyword>
<evidence type="ECO:0000313" key="2">
    <source>
        <dbReference type="EMBL" id="HEA87904.1"/>
    </source>
</evidence>
<proteinExistence type="predicted"/>
<evidence type="ECO:0000259" key="1">
    <source>
        <dbReference type="Pfam" id="PF08241"/>
    </source>
</evidence>
<dbReference type="InterPro" id="IPR050508">
    <property type="entry name" value="Methyltransf_Superfamily"/>
</dbReference>
<protein>
    <submittedName>
        <fullName evidence="2">Class I SAM-dependent methyltransferase</fullName>
    </submittedName>
</protein>
<dbReference type="AlphaFoldDB" id="A0A7C1SF49"/>
<keyword evidence="2" id="KW-0808">Transferase</keyword>
<dbReference type="InterPro" id="IPR013216">
    <property type="entry name" value="Methyltransf_11"/>
</dbReference>
<dbReference type="Pfam" id="PF08241">
    <property type="entry name" value="Methyltransf_11"/>
    <property type="match status" value="1"/>
</dbReference>
<dbReference type="SUPFAM" id="SSF53335">
    <property type="entry name" value="S-adenosyl-L-methionine-dependent methyltransferases"/>
    <property type="match status" value="1"/>
</dbReference>
<reference evidence="2" key="1">
    <citation type="journal article" date="2020" name="mSystems">
        <title>Genome- and Community-Level Interaction Insights into Carbon Utilization and Element Cycling Functions of Hydrothermarchaeota in Hydrothermal Sediment.</title>
        <authorList>
            <person name="Zhou Z."/>
            <person name="Liu Y."/>
            <person name="Xu W."/>
            <person name="Pan J."/>
            <person name="Luo Z.H."/>
            <person name="Li M."/>
        </authorList>
    </citation>
    <scope>NUCLEOTIDE SEQUENCE [LARGE SCALE GENOMIC DNA]</scope>
    <source>
        <strain evidence="2">SpSt-265</strain>
        <strain evidence="3">SpSt-465</strain>
    </source>
</reference>
<gene>
    <name evidence="2" type="ORF">ENP94_07875</name>
    <name evidence="3" type="ORF">ENS16_03520</name>
</gene>
<evidence type="ECO:0000313" key="3">
    <source>
        <dbReference type="EMBL" id="HFJ53742.1"/>
    </source>
</evidence>
<dbReference type="CDD" id="cd02440">
    <property type="entry name" value="AdoMet_MTases"/>
    <property type="match status" value="1"/>
</dbReference>
<dbReference type="PANTHER" id="PTHR42912:SF80">
    <property type="entry name" value="METHYLTRANSFERASE DOMAIN-CONTAINING PROTEIN"/>
    <property type="match status" value="1"/>
</dbReference>
<dbReference type="PANTHER" id="PTHR42912">
    <property type="entry name" value="METHYLTRANSFERASE"/>
    <property type="match status" value="1"/>
</dbReference>
<dbReference type="Gene3D" id="3.40.50.150">
    <property type="entry name" value="Vaccinia Virus protein VP39"/>
    <property type="match status" value="1"/>
</dbReference>
<sequence>MADNPFDLLAEKYDRWYDEEGREAFAVELAALRRVVAELPHPWLEVGVGTGRFARALGIPLGVDPSAEMLKLAQARGIRTVQAVAESLPFANGEFGTVFLLTTWEFLSEPERALLEIRRILKPGGMLVNAYLDRGGKWAKLYLRKAEAGHPLFSRARFYDYNEVIRITRESGFDVVRTVSALFSGPGEDTAGDEPKEGFHPGASFVVIVGRSQTDYIRTALI</sequence>
<dbReference type="EMBL" id="DSLG01000008">
    <property type="protein sequence ID" value="HEA87904.1"/>
    <property type="molecule type" value="Genomic_DNA"/>
</dbReference>
<dbReference type="EMBL" id="DSTU01000004">
    <property type="protein sequence ID" value="HFJ53742.1"/>
    <property type="molecule type" value="Genomic_DNA"/>
</dbReference>
<accession>A0A7C1SF49</accession>
<dbReference type="GO" id="GO:0008757">
    <property type="term" value="F:S-adenosylmethionine-dependent methyltransferase activity"/>
    <property type="evidence" value="ECO:0007669"/>
    <property type="project" value="InterPro"/>
</dbReference>
<organism evidence="2">
    <name type="scientific">candidate division WOR-3 bacterium</name>
    <dbReference type="NCBI Taxonomy" id="2052148"/>
    <lineage>
        <taxon>Bacteria</taxon>
        <taxon>Bacteria division WOR-3</taxon>
    </lineage>
</organism>
<feature type="domain" description="Methyltransferase type 11" evidence="1">
    <location>
        <begin position="44"/>
        <end position="128"/>
    </location>
</feature>
<dbReference type="GO" id="GO:0032259">
    <property type="term" value="P:methylation"/>
    <property type="evidence" value="ECO:0007669"/>
    <property type="project" value="UniProtKB-KW"/>
</dbReference>
<name>A0A7C1SF49_UNCW3</name>
<dbReference type="InterPro" id="IPR029063">
    <property type="entry name" value="SAM-dependent_MTases_sf"/>
</dbReference>